<evidence type="ECO:0000313" key="2">
    <source>
        <dbReference type="EMBL" id="JAT39915.1"/>
    </source>
</evidence>
<dbReference type="PANTHER" id="PTHR15420:SF2">
    <property type="entry name" value="CYTOCHROME B-C1 COMPLEX SUBUNIT 10"/>
    <property type="match status" value="1"/>
</dbReference>
<dbReference type="AlphaFoldDB" id="A0A1B6MVF8"/>
<gene>
    <name evidence="2" type="ORF">g.7221</name>
</gene>
<dbReference type="PANTHER" id="PTHR15420">
    <property type="entry name" value="UBIQUINOL-CYTOCHROME C REDUCTASE COMPLEX 6.4 KD PROTEIN"/>
    <property type="match status" value="1"/>
</dbReference>
<accession>A0A1B6MVF8</accession>
<organism evidence="2">
    <name type="scientific">Graphocephala atropunctata</name>
    <dbReference type="NCBI Taxonomy" id="36148"/>
    <lineage>
        <taxon>Eukaryota</taxon>
        <taxon>Metazoa</taxon>
        <taxon>Ecdysozoa</taxon>
        <taxon>Arthropoda</taxon>
        <taxon>Hexapoda</taxon>
        <taxon>Insecta</taxon>
        <taxon>Pterygota</taxon>
        <taxon>Neoptera</taxon>
        <taxon>Paraneoptera</taxon>
        <taxon>Hemiptera</taxon>
        <taxon>Auchenorrhyncha</taxon>
        <taxon>Membracoidea</taxon>
        <taxon>Cicadellidae</taxon>
        <taxon>Cicadellinae</taxon>
        <taxon>Cicadellini</taxon>
        <taxon>Graphocephala</taxon>
    </lineage>
</organism>
<dbReference type="GO" id="GO:0006122">
    <property type="term" value="P:mitochondrial electron transport, ubiquinol to cytochrome c"/>
    <property type="evidence" value="ECO:0007669"/>
    <property type="project" value="InterPro"/>
</dbReference>
<reference evidence="2" key="1">
    <citation type="submission" date="2015-11" db="EMBL/GenBank/DDBJ databases">
        <title>De novo transcriptome assembly of four potential Pierce s Disease insect vectors from Arizona vineyards.</title>
        <authorList>
            <person name="Tassone E.E."/>
        </authorList>
    </citation>
    <scope>NUCLEOTIDE SEQUENCE</scope>
</reference>
<feature type="region of interest" description="Disordered" evidence="1">
    <location>
        <begin position="57"/>
        <end position="102"/>
    </location>
</feature>
<feature type="compositionally biased region" description="Low complexity" evidence="1">
    <location>
        <begin position="198"/>
        <end position="219"/>
    </location>
</feature>
<dbReference type="SUPFAM" id="SSF81518">
    <property type="entry name" value="Subunit XI (6.4 kDa protein) of cytochrome bc1 complex (Ubiquinol-cytochrome c reductase)"/>
    <property type="match status" value="1"/>
</dbReference>
<feature type="compositionally biased region" description="Polar residues" evidence="1">
    <location>
        <begin position="58"/>
        <end position="71"/>
    </location>
</feature>
<dbReference type="InterPro" id="IPR029027">
    <property type="entry name" value="Single_a-helix_sf"/>
</dbReference>
<sequence length="440" mass="48603">SKFSVQIIMGRESDKCDCTGSKMEKKGDCPGKPKDDNKCCGPLSGKQETPKCVPKSACAQSQMKKQCSGKSDSGKEKCCPESKKDKCHSSHEQFKKGQDKCSSACDDKCNESYKAFIESREDKSCSRQDGKCHESQSAFFKSKGPCEAMAVPKPREDPCSCPSPIKTQPESPCYTTYEQVTGEQKDPCSSSKKPPQEETPCCPEEQQQQRCSSSKKSTQPEYSCGSNVESSKEASAYSKLSGYCKKLAKQYVSLKPKSKCSGDENLTKQICPQRPSGLPRSKLPCPPMTEIGVPSRVKVDCISKATCPQLKKPDLSAFFPLDARNKELNDCIEKWTKVDPGQVIGKCSQFADKPATLCQKCLDVTRKTQHCPRPPRKGMPKRSSLMVPLKARQLAARWTPTAVGYLATSALLTVYVTEWKAVLRHVPFYSRDIQDDVAPQ</sequence>
<protein>
    <submittedName>
        <fullName evidence="2">Uncharacterized protein</fullName>
    </submittedName>
</protein>
<proteinExistence type="predicted"/>
<dbReference type="EMBL" id="GEBQ01000062">
    <property type="protein sequence ID" value="JAT39915.1"/>
    <property type="molecule type" value="Transcribed_RNA"/>
</dbReference>
<feature type="compositionally biased region" description="Polar residues" evidence="1">
    <location>
        <begin position="165"/>
        <end position="191"/>
    </location>
</feature>
<dbReference type="GO" id="GO:0005743">
    <property type="term" value="C:mitochondrial inner membrane"/>
    <property type="evidence" value="ECO:0007669"/>
    <property type="project" value="TreeGrafter"/>
</dbReference>
<feature type="compositionally biased region" description="Basic and acidic residues" evidence="1">
    <location>
        <begin position="72"/>
        <end position="102"/>
    </location>
</feature>
<dbReference type="Gene3D" id="1.20.5.220">
    <property type="match status" value="1"/>
</dbReference>
<feature type="region of interest" description="Disordered" evidence="1">
    <location>
        <begin position="150"/>
        <end position="227"/>
    </location>
</feature>
<feature type="non-terminal residue" evidence="2">
    <location>
        <position position="1"/>
    </location>
</feature>
<evidence type="ECO:0000256" key="1">
    <source>
        <dbReference type="SAM" id="MobiDB-lite"/>
    </source>
</evidence>
<dbReference type="InterPro" id="IPR015089">
    <property type="entry name" value="UQCR"/>
</dbReference>
<dbReference type="Pfam" id="PF08997">
    <property type="entry name" value="UCR_6-4kD"/>
    <property type="match status" value="1"/>
</dbReference>
<name>A0A1B6MVF8_9HEMI</name>